<dbReference type="Proteomes" id="UP000694844">
    <property type="component" value="Chromosome 7"/>
</dbReference>
<accession>A0A8B8AJK5</accession>
<dbReference type="RefSeq" id="XP_022291401.1">
    <property type="nucleotide sequence ID" value="XM_022435693.1"/>
</dbReference>
<reference evidence="4" key="1">
    <citation type="submission" date="2025-08" db="UniProtKB">
        <authorList>
            <consortium name="RefSeq"/>
        </authorList>
    </citation>
    <scope>IDENTIFICATION</scope>
    <source>
        <tissue evidence="4">Whole sample</tissue>
    </source>
</reference>
<feature type="chain" id="PRO_5034858764" evidence="1">
    <location>
        <begin position="25"/>
        <end position="260"/>
    </location>
</feature>
<dbReference type="SUPFAM" id="SSF57414">
    <property type="entry name" value="Hairpin loop containing domain-like"/>
    <property type="match status" value="1"/>
</dbReference>
<feature type="signal peptide" evidence="1">
    <location>
        <begin position="1"/>
        <end position="24"/>
    </location>
</feature>
<feature type="domain" description="Apple" evidence="2">
    <location>
        <begin position="31"/>
        <end position="90"/>
    </location>
</feature>
<protein>
    <submittedName>
        <fullName evidence="4">Uncharacterized protein LOC111102816</fullName>
    </submittedName>
</protein>
<dbReference type="Gene3D" id="3.50.4.10">
    <property type="entry name" value="Hepatocyte Growth Factor"/>
    <property type="match status" value="1"/>
</dbReference>
<evidence type="ECO:0000313" key="4">
    <source>
        <dbReference type="RefSeq" id="XP_022291401.1"/>
    </source>
</evidence>
<evidence type="ECO:0000259" key="2">
    <source>
        <dbReference type="Pfam" id="PF00024"/>
    </source>
</evidence>
<name>A0A8B8AJK5_CRAVI</name>
<gene>
    <name evidence="4" type="primary">LOC111102816</name>
</gene>
<dbReference type="KEGG" id="cvn:111102816"/>
<organism evidence="3 4">
    <name type="scientific">Crassostrea virginica</name>
    <name type="common">Eastern oyster</name>
    <dbReference type="NCBI Taxonomy" id="6565"/>
    <lineage>
        <taxon>Eukaryota</taxon>
        <taxon>Metazoa</taxon>
        <taxon>Spiralia</taxon>
        <taxon>Lophotrochozoa</taxon>
        <taxon>Mollusca</taxon>
        <taxon>Bivalvia</taxon>
        <taxon>Autobranchia</taxon>
        <taxon>Pteriomorphia</taxon>
        <taxon>Ostreida</taxon>
        <taxon>Ostreoidea</taxon>
        <taxon>Ostreidae</taxon>
        <taxon>Crassostrea</taxon>
    </lineage>
</organism>
<keyword evidence="1" id="KW-0732">Signal</keyword>
<dbReference type="OrthoDB" id="6140258at2759"/>
<evidence type="ECO:0000313" key="3">
    <source>
        <dbReference type="Proteomes" id="UP000694844"/>
    </source>
</evidence>
<dbReference type="InterPro" id="IPR003609">
    <property type="entry name" value="Pan_app"/>
</dbReference>
<dbReference type="AlphaFoldDB" id="A0A8B8AJK5"/>
<keyword evidence="3" id="KW-1185">Reference proteome</keyword>
<dbReference type="GeneID" id="111102816"/>
<sequence length="260" mass="28627">MQGSMPHNILTLAILASLTSVTHSCYEGTFAHPGTVVGHASYISFYTNSLLVCARRCKLQRRCRSVNFDNVQGECFLNHRSHGVSDVRPDTGNHLLSYDVSSWDDSILHIGACSNHSCRADLICREEGGADYTCDPDLLCKWNEVCTSCLQGSGSIRQSLVPDYAPIGCYYAHGSNTGFQSSINFRGGINWADIEAVIRDCAAETRSRGWSYFGVEFYGECFMRNSTLEPTYQLVGADGCAEKCVFGVGVANVLFFYQLI</sequence>
<dbReference type="Pfam" id="PF00024">
    <property type="entry name" value="PAN_1"/>
    <property type="match status" value="1"/>
</dbReference>
<proteinExistence type="predicted"/>
<evidence type="ECO:0000256" key="1">
    <source>
        <dbReference type="SAM" id="SignalP"/>
    </source>
</evidence>